<keyword evidence="6" id="KW-1279">T cell receptor</keyword>
<dbReference type="InterPro" id="IPR051006">
    <property type="entry name" value="TCR_variable_domain"/>
</dbReference>
<sequence length="136" mass="15109">MRQVAVCRAQVQQEPWAETREGTSINITCSHPNIQTGEVIHWYRHLPGQGPAFLMSAFSGSRELTDLPGWLVVAADRRSSALWLTKPRLRDAAVYYFSAGDRPISSQLSIKAGQHCLRNASQRGQIPIQPMSGCFS</sequence>
<dbReference type="AlphaFoldDB" id="A0A8B9TB97"/>
<dbReference type="GO" id="GO:0042101">
    <property type="term" value="C:T cell receptor complex"/>
    <property type="evidence" value="ECO:0007669"/>
    <property type="project" value="UniProtKB-KW"/>
</dbReference>
<keyword evidence="5" id="KW-0393">Immunoglobulin domain</keyword>
<organism evidence="8 9">
    <name type="scientific">Anas platyrhynchos</name>
    <name type="common">Mallard</name>
    <name type="synonym">Anas boschas</name>
    <dbReference type="NCBI Taxonomy" id="8839"/>
    <lineage>
        <taxon>Eukaryota</taxon>
        <taxon>Metazoa</taxon>
        <taxon>Chordata</taxon>
        <taxon>Craniata</taxon>
        <taxon>Vertebrata</taxon>
        <taxon>Euteleostomi</taxon>
        <taxon>Archelosauria</taxon>
        <taxon>Archosauria</taxon>
        <taxon>Dinosauria</taxon>
        <taxon>Saurischia</taxon>
        <taxon>Theropoda</taxon>
        <taxon>Coelurosauria</taxon>
        <taxon>Aves</taxon>
        <taxon>Neognathae</taxon>
        <taxon>Galloanserae</taxon>
        <taxon>Anseriformes</taxon>
        <taxon>Anatidae</taxon>
        <taxon>Anatinae</taxon>
        <taxon>Anas</taxon>
    </lineage>
</organism>
<evidence type="ECO:0000313" key="9">
    <source>
        <dbReference type="Proteomes" id="UP000694400"/>
    </source>
</evidence>
<dbReference type="Pfam" id="PF07686">
    <property type="entry name" value="V-set"/>
    <property type="match status" value="1"/>
</dbReference>
<reference evidence="8" key="3">
    <citation type="submission" date="2025-09" db="UniProtKB">
        <authorList>
            <consortium name="Ensembl"/>
        </authorList>
    </citation>
    <scope>IDENTIFICATION</scope>
</reference>
<evidence type="ECO:0000256" key="2">
    <source>
        <dbReference type="ARBA" id="ARBA00022859"/>
    </source>
</evidence>
<dbReference type="Proteomes" id="UP000694400">
    <property type="component" value="Chromosome 25"/>
</dbReference>
<feature type="domain" description="Immunoglobulin V-set" evidence="7">
    <location>
        <begin position="12"/>
        <end position="104"/>
    </location>
</feature>
<dbReference type="InterPro" id="IPR013783">
    <property type="entry name" value="Ig-like_fold"/>
</dbReference>
<keyword evidence="4" id="KW-0675">Receptor</keyword>
<dbReference type="Ensembl" id="ENSAPLT00020020265.1">
    <property type="protein sequence ID" value="ENSAPLP00020018742.1"/>
    <property type="gene ID" value="ENSAPLG00020013318.1"/>
</dbReference>
<proteinExistence type="predicted"/>
<dbReference type="InterPro" id="IPR036179">
    <property type="entry name" value="Ig-like_dom_sf"/>
</dbReference>
<reference evidence="8" key="1">
    <citation type="submission" date="2019-08" db="EMBL/GenBank/DDBJ databases">
        <title>Three high-quality genomes provides insights into domestication of ducks.</title>
        <authorList>
            <person name="Hou Z.C."/>
            <person name="Zhu F."/>
            <person name="Yin Z.T."/>
            <person name="Zhang F."/>
        </authorList>
    </citation>
    <scope>NUCLEOTIDE SEQUENCE [LARGE SCALE GENOMIC DNA]</scope>
</reference>
<accession>A0A8B9TB97</accession>
<evidence type="ECO:0000256" key="1">
    <source>
        <dbReference type="ARBA" id="ARBA00022729"/>
    </source>
</evidence>
<dbReference type="Gene3D" id="2.60.40.10">
    <property type="entry name" value="Immunoglobulins"/>
    <property type="match status" value="1"/>
</dbReference>
<dbReference type="PANTHER" id="PTHR19343:SF13">
    <property type="entry name" value="T CELL RECEPTOR ALPHA VARIABLE 21"/>
    <property type="match status" value="1"/>
</dbReference>
<dbReference type="GO" id="GO:0002250">
    <property type="term" value="P:adaptive immune response"/>
    <property type="evidence" value="ECO:0007669"/>
    <property type="project" value="UniProtKB-KW"/>
</dbReference>
<evidence type="ECO:0000256" key="5">
    <source>
        <dbReference type="ARBA" id="ARBA00023319"/>
    </source>
</evidence>
<evidence type="ECO:0000259" key="7">
    <source>
        <dbReference type="Pfam" id="PF07686"/>
    </source>
</evidence>
<protein>
    <recommendedName>
        <fullName evidence="7">Immunoglobulin V-set domain-containing protein</fullName>
    </recommendedName>
</protein>
<dbReference type="SUPFAM" id="SSF48726">
    <property type="entry name" value="Immunoglobulin"/>
    <property type="match status" value="1"/>
</dbReference>
<keyword evidence="3" id="KW-1064">Adaptive immunity</keyword>
<evidence type="ECO:0000256" key="4">
    <source>
        <dbReference type="ARBA" id="ARBA00023170"/>
    </source>
</evidence>
<evidence type="ECO:0000256" key="3">
    <source>
        <dbReference type="ARBA" id="ARBA00023130"/>
    </source>
</evidence>
<evidence type="ECO:0000313" key="8">
    <source>
        <dbReference type="Ensembl" id="ENSAPLP00020018742.1"/>
    </source>
</evidence>
<name>A0A8B9TB97_ANAPL</name>
<dbReference type="GO" id="GO:0042605">
    <property type="term" value="F:peptide antigen binding"/>
    <property type="evidence" value="ECO:0007669"/>
    <property type="project" value="TreeGrafter"/>
</dbReference>
<keyword evidence="2" id="KW-0391">Immunity</keyword>
<dbReference type="PANTHER" id="PTHR19343">
    <property type="entry name" value="T CELL RECEPTOR ALPHA VARIABLE 1-2"/>
    <property type="match status" value="1"/>
</dbReference>
<reference evidence="8" key="2">
    <citation type="submission" date="2025-08" db="UniProtKB">
        <authorList>
            <consortium name="Ensembl"/>
        </authorList>
    </citation>
    <scope>IDENTIFICATION</scope>
</reference>
<keyword evidence="1" id="KW-0732">Signal</keyword>
<evidence type="ECO:0000256" key="6">
    <source>
        <dbReference type="ARBA" id="ARBA00043266"/>
    </source>
</evidence>
<dbReference type="InterPro" id="IPR013106">
    <property type="entry name" value="Ig_V-set"/>
</dbReference>